<dbReference type="Proteomes" id="UP000245119">
    <property type="component" value="Linkage Group LG3"/>
</dbReference>
<evidence type="ECO:0000256" key="1">
    <source>
        <dbReference type="PROSITE-ProRule" id="PRU00042"/>
    </source>
</evidence>
<keyword evidence="1" id="KW-0862">Zinc</keyword>
<evidence type="ECO:0000259" key="3">
    <source>
        <dbReference type="PROSITE" id="PS50157"/>
    </source>
</evidence>
<feature type="region of interest" description="Disordered" evidence="2">
    <location>
        <begin position="13"/>
        <end position="50"/>
    </location>
</feature>
<dbReference type="PROSITE" id="PS50157">
    <property type="entry name" value="ZINC_FINGER_C2H2_2"/>
    <property type="match status" value="1"/>
</dbReference>
<comment type="caution">
    <text evidence="4">The sequence shown here is derived from an EMBL/GenBank/DDBJ whole genome shotgun (WGS) entry which is preliminary data.</text>
</comment>
<dbReference type="InterPro" id="IPR013087">
    <property type="entry name" value="Znf_C2H2_type"/>
</dbReference>
<dbReference type="EMBL" id="PZQS01000003">
    <property type="protein sequence ID" value="PVD34727.1"/>
    <property type="molecule type" value="Genomic_DNA"/>
</dbReference>
<gene>
    <name evidence="4" type="ORF">C0Q70_06004</name>
</gene>
<keyword evidence="1" id="KW-0863">Zinc-finger</keyword>
<dbReference type="AlphaFoldDB" id="A0A2T7PMZ3"/>
<organism evidence="4 5">
    <name type="scientific">Pomacea canaliculata</name>
    <name type="common">Golden apple snail</name>
    <dbReference type="NCBI Taxonomy" id="400727"/>
    <lineage>
        <taxon>Eukaryota</taxon>
        <taxon>Metazoa</taxon>
        <taxon>Spiralia</taxon>
        <taxon>Lophotrochozoa</taxon>
        <taxon>Mollusca</taxon>
        <taxon>Gastropoda</taxon>
        <taxon>Caenogastropoda</taxon>
        <taxon>Architaenioglossa</taxon>
        <taxon>Ampullarioidea</taxon>
        <taxon>Ampullariidae</taxon>
        <taxon>Pomacea</taxon>
    </lineage>
</organism>
<evidence type="ECO:0000313" key="4">
    <source>
        <dbReference type="EMBL" id="PVD34727.1"/>
    </source>
</evidence>
<name>A0A2T7PMZ3_POMCA</name>
<protein>
    <recommendedName>
        <fullName evidence="3">C2H2-type domain-containing protein</fullName>
    </recommendedName>
</protein>
<proteinExistence type="predicted"/>
<feature type="domain" description="C2H2-type" evidence="3">
    <location>
        <begin position="1"/>
        <end position="27"/>
    </location>
</feature>
<keyword evidence="1" id="KW-0479">Metal-binding</keyword>
<sequence>MYSGCEKTFATKQKLTQHSLLHDPNRPPCSPKLRTSKQSGPRKPRKKKSVASILTNLNDKDIVAYSLDPIDLEEKSECEIKISECNIAESHGVTVMKSSVNEYETMTTAEFLEKELTLLKNVHFPRITEKCKNVKETTAETKSKIIQSECSSFVLEELKCSGPHI</sequence>
<dbReference type="OrthoDB" id="2687452at2759"/>
<keyword evidence="5" id="KW-1185">Reference proteome</keyword>
<evidence type="ECO:0000256" key="2">
    <source>
        <dbReference type="SAM" id="MobiDB-lite"/>
    </source>
</evidence>
<accession>A0A2T7PMZ3</accession>
<reference evidence="4 5" key="1">
    <citation type="submission" date="2018-04" db="EMBL/GenBank/DDBJ databases">
        <title>The genome of golden apple snail Pomacea canaliculata provides insight into stress tolerance and invasive adaptation.</title>
        <authorList>
            <person name="Liu C."/>
            <person name="Liu B."/>
            <person name="Ren Y."/>
            <person name="Zhang Y."/>
            <person name="Wang H."/>
            <person name="Li S."/>
            <person name="Jiang F."/>
            <person name="Yin L."/>
            <person name="Zhang G."/>
            <person name="Qian W."/>
            <person name="Fan W."/>
        </authorList>
    </citation>
    <scope>NUCLEOTIDE SEQUENCE [LARGE SCALE GENOMIC DNA]</scope>
    <source>
        <strain evidence="4">SZHN2017</strain>
        <tissue evidence="4">Muscle</tissue>
    </source>
</reference>
<feature type="compositionally biased region" description="Basic residues" evidence="2">
    <location>
        <begin position="40"/>
        <end position="49"/>
    </location>
</feature>
<dbReference type="GO" id="GO:0008270">
    <property type="term" value="F:zinc ion binding"/>
    <property type="evidence" value="ECO:0007669"/>
    <property type="project" value="UniProtKB-KW"/>
</dbReference>
<evidence type="ECO:0000313" key="5">
    <source>
        <dbReference type="Proteomes" id="UP000245119"/>
    </source>
</evidence>